<dbReference type="EMBL" id="HG917869">
    <property type="protein sequence ID" value="CDM69839.1"/>
    <property type="molecule type" value="Genomic_DNA"/>
</dbReference>
<dbReference type="InterPro" id="IPR029063">
    <property type="entry name" value="SAM-dependent_MTases_sf"/>
</dbReference>
<dbReference type="PATRIC" id="fig|1216932.3.peg.2683"/>
<sequence>MNSKYDKYINQWNNIFSKEIPKVPTNQRSGNRALDKGIEWICNGTKSILDFGCGNGTMLFLCALNGTKYNIGVDLSEKAIENAQIRAKQMSKGEYRFIQGSIDALESISDSSFDAIILFNIIDNLYPEDAEVLIKEVERILCSNGKLLVKLNPYITLDQIIEWDLKVIKDNLLDDGLILLNNTTEKWKNFFSIKFNICKYNEIYYPEFEQTNRMFWLTKK</sequence>
<dbReference type="AlphaFoldDB" id="W6S1S5"/>
<keyword evidence="3" id="KW-1185">Reference proteome</keyword>
<dbReference type="Proteomes" id="UP000019426">
    <property type="component" value="Chromosome M2/40_rep2"/>
</dbReference>
<dbReference type="InterPro" id="IPR025714">
    <property type="entry name" value="Methyltranfer_dom"/>
</dbReference>
<proteinExistence type="predicted"/>
<dbReference type="OrthoDB" id="1707222at2"/>
<accession>W6S1S5</accession>
<dbReference type="Gene3D" id="3.40.50.150">
    <property type="entry name" value="Vaccinia Virus protein VP39"/>
    <property type="match status" value="1"/>
</dbReference>
<feature type="domain" description="Methyltransferase" evidence="1">
    <location>
        <begin position="46"/>
        <end position="150"/>
    </location>
</feature>
<reference evidence="2 3" key="1">
    <citation type="submission" date="2013-11" db="EMBL/GenBank/DDBJ databases">
        <title>Complete genome sequence of Clostridum sp. M2/40.</title>
        <authorList>
            <person name="Wibberg D."/>
            <person name="Puehler A."/>
            <person name="Schlueter A."/>
        </authorList>
    </citation>
    <scope>NUCLEOTIDE SEQUENCE [LARGE SCALE GENOMIC DNA]</scope>
    <source>
        <strain evidence="3">M2/40</strain>
    </source>
</reference>
<dbReference type="CDD" id="cd02440">
    <property type="entry name" value="AdoMet_MTases"/>
    <property type="match status" value="1"/>
</dbReference>
<dbReference type="eggNOG" id="COG2226">
    <property type="taxonomic scope" value="Bacteria"/>
</dbReference>
<dbReference type="Pfam" id="PF13847">
    <property type="entry name" value="Methyltransf_31"/>
    <property type="match status" value="1"/>
</dbReference>
<organism evidence="2 3">
    <name type="scientific">Clostridium bornimense</name>
    <dbReference type="NCBI Taxonomy" id="1216932"/>
    <lineage>
        <taxon>Bacteria</taxon>
        <taxon>Bacillati</taxon>
        <taxon>Bacillota</taxon>
        <taxon>Clostridia</taxon>
        <taxon>Eubacteriales</taxon>
        <taxon>Clostridiaceae</taxon>
        <taxon>Clostridium</taxon>
    </lineage>
</organism>
<dbReference type="PANTHER" id="PTHR43861">
    <property type="entry name" value="TRANS-ACONITATE 2-METHYLTRANSFERASE-RELATED"/>
    <property type="match status" value="1"/>
</dbReference>
<gene>
    <name evidence="2" type="ORF">CM240_2722</name>
</gene>
<evidence type="ECO:0000313" key="2">
    <source>
        <dbReference type="EMBL" id="CDM69839.1"/>
    </source>
</evidence>
<name>W6S1S5_9CLOT</name>
<dbReference type="RefSeq" id="WP_051483858.1">
    <property type="nucleotide sequence ID" value="NZ_HG917869.1"/>
</dbReference>
<dbReference type="KEGG" id="clt:CM240_2722"/>
<evidence type="ECO:0000259" key="1">
    <source>
        <dbReference type="Pfam" id="PF13847"/>
    </source>
</evidence>
<dbReference type="STRING" id="1216932.CM240_2722"/>
<evidence type="ECO:0000313" key="3">
    <source>
        <dbReference type="Proteomes" id="UP000019426"/>
    </source>
</evidence>
<dbReference type="SUPFAM" id="SSF53335">
    <property type="entry name" value="S-adenosyl-L-methionine-dependent methyltransferases"/>
    <property type="match status" value="1"/>
</dbReference>
<protein>
    <recommendedName>
        <fullName evidence="1">Methyltransferase domain-containing protein</fullName>
    </recommendedName>
</protein>
<dbReference type="HOGENOM" id="CLU_1238454_0_0_9"/>